<dbReference type="OrthoDB" id="7062363at2"/>
<dbReference type="KEGG" id="lpd:AYR62_10505"/>
<gene>
    <name evidence="2" type="ORF">AYR63_07870</name>
</gene>
<evidence type="ECO:0000256" key="1">
    <source>
        <dbReference type="SAM" id="Phobius"/>
    </source>
</evidence>
<sequence length="167" mass="18198">MPRNLKEELLFTAMMAGLMVFGMVAYNVALAQGFAGTYAVDVLAEYPGGLAVAVILDLLFVGPIAKKLAFRYIINDYMKRHTFLIGITISVMMVLGMVSCMSLFGLIMAHNFAGNIWINYLHTWGFNVIVALPLQLAIVGPIARTVLGKVQGGSDAREAEVPREDVD</sequence>
<dbReference type="Pfam" id="PF11391">
    <property type="entry name" value="DUF2798"/>
    <property type="match status" value="2"/>
</dbReference>
<keyword evidence="3" id="KW-1185">Reference proteome</keyword>
<reference evidence="2 3" key="1">
    <citation type="submission" date="2016-03" db="EMBL/GenBank/DDBJ databases">
        <title>Pediococcus and Lactobacillus from brewery environment - whole genome sequencing and assembly.</title>
        <authorList>
            <person name="Behr J."/>
            <person name="Geissler A.J."/>
            <person name="Vogel R.F."/>
        </authorList>
    </citation>
    <scope>NUCLEOTIDE SEQUENCE [LARGE SCALE GENOMIC DNA]</scope>
    <source>
        <strain evidence="2 3">TMW 1.1995</strain>
    </source>
</reference>
<protein>
    <recommendedName>
        <fullName evidence="4">DUF2798 domain-containing protein</fullName>
    </recommendedName>
</protein>
<evidence type="ECO:0000313" key="2">
    <source>
        <dbReference type="EMBL" id="ANZ67054.1"/>
    </source>
</evidence>
<proteinExistence type="predicted"/>
<dbReference type="InterPro" id="IPR021529">
    <property type="entry name" value="DUF2798"/>
</dbReference>
<feature type="transmembrane region" description="Helical" evidence="1">
    <location>
        <begin position="124"/>
        <end position="147"/>
    </location>
</feature>
<name>A0A1B2IYB2_9LACO</name>
<dbReference type="EMBL" id="CP014924">
    <property type="protein sequence ID" value="ANZ67054.1"/>
    <property type="molecule type" value="Genomic_DNA"/>
</dbReference>
<evidence type="ECO:0008006" key="4">
    <source>
        <dbReference type="Google" id="ProtNLM"/>
    </source>
</evidence>
<dbReference type="AlphaFoldDB" id="A0A1B2IYB2"/>
<dbReference type="RefSeq" id="WP_065902343.1">
    <property type="nucleotide sequence ID" value="NZ_CP014912.1"/>
</dbReference>
<feature type="transmembrane region" description="Helical" evidence="1">
    <location>
        <begin position="49"/>
        <end position="70"/>
    </location>
</feature>
<evidence type="ECO:0000313" key="3">
    <source>
        <dbReference type="Proteomes" id="UP000093267"/>
    </source>
</evidence>
<keyword evidence="1" id="KW-0472">Membrane</keyword>
<organism evidence="2 3">
    <name type="scientific">Secundilactobacillus paracollinoides</name>
    <dbReference type="NCBI Taxonomy" id="240427"/>
    <lineage>
        <taxon>Bacteria</taxon>
        <taxon>Bacillati</taxon>
        <taxon>Bacillota</taxon>
        <taxon>Bacilli</taxon>
        <taxon>Lactobacillales</taxon>
        <taxon>Lactobacillaceae</taxon>
        <taxon>Secundilactobacillus</taxon>
    </lineage>
</organism>
<feature type="transmembrane region" description="Helical" evidence="1">
    <location>
        <begin position="82"/>
        <end position="104"/>
    </location>
</feature>
<accession>A0A1B2IYB2</accession>
<keyword evidence="1" id="KW-1133">Transmembrane helix</keyword>
<dbReference type="Proteomes" id="UP000093267">
    <property type="component" value="Chromosome"/>
</dbReference>
<dbReference type="STRING" id="240427.AYR62_10505"/>
<feature type="transmembrane region" description="Helical" evidence="1">
    <location>
        <begin position="9"/>
        <end position="29"/>
    </location>
</feature>
<keyword evidence="1" id="KW-0812">Transmembrane</keyword>